<dbReference type="RefSeq" id="WP_244752956.1">
    <property type="nucleotide sequence ID" value="NZ_CP095074.1"/>
</dbReference>
<dbReference type="Pfam" id="PF01614">
    <property type="entry name" value="IclR_C"/>
    <property type="match status" value="1"/>
</dbReference>
<sequence>MQTPEPKASTQSNSAVERALTILELISAKDSPVSLAEVSQELGIAKSTTHRIMEALKIKGFIELVEGTEKYQVGLKAIEVGMSSLTKWNLVDIVTPYLRQLALDLNETAFLAVYDNGDVVYLYKAEANQSVRTTAELGTRKPIHSTGLGKAIVSTFHIEEVDRVLTKKGMPKFTERTITDRQAYLEELSHVRQNGYSMDDEEAEVGLTCIAVPIFNYTGKAIAAISVAGPTDRMVNKKEEVIDSLKSVNGHISNRLGFVPAMRINV</sequence>
<dbReference type="InterPro" id="IPR014757">
    <property type="entry name" value="Tscrpt_reg_IclR_C"/>
</dbReference>
<evidence type="ECO:0000256" key="2">
    <source>
        <dbReference type="ARBA" id="ARBA00023125"/>
    </source>
</evidence>
<dbReference type="InterPro" id="IPR050707">
    <property type="entry name" value="HTH_MetabolicPath_Reg"/>
</dbReference>
<dbReference type="SUPFAM" id="SSF46785">
    <property type="entry name" value="Winged helix' DNA-binding domain"/>
    <property type="match status" value="1"/>
</dbReference>
<organism evidence="6 7">
    <name type="scientific">Halobacillus shinanisalinarum</name>
    <dbReference type="NCBI Taxonomy" id="2932258"/>
    <lineage>
        <taxon>Bacteria</taxon>
        <taxon>Bacillati</taxon>
        <taxon>Bacillota</taxon>
        <taxon>Bacilli</taxon>
        <taxon>Bacillales</taxon>
        <taxon>Bacillaceae</taxon>
        <taxon>Halobacillus</taxon>
    </lineage>
</organism>
<dbReference type="PANTHER" id="PTHR30136:SF24">
    <property type="entry name" value="HTH-TYPE TRANSCRIPTIONAL REPRESSOR ALLR"/>
    <property type="match status" value="1"/>
</dbReference>
<feature type="domain" description="HTH iclR-type" evidence="4">
    <location>
        <begin position="13"/>
        <end position="75"/>
    </location>
</feature>
<dbReference type="InterPro" id="IPR036390">
    <property type="entry name" value="WH_DNA-bd_sf"/>
</dbReference>
<keyword evidence="3" id="KW-0804">Transcription</keyword>
<dbReference type="InterPro" id="IPR005471">
    <property type="entry name" value="Tscrpt_reg_IclR_N"/>
</dbReference>
<dbReference type="EMBL" id="CP095074">
    <property type="protein sequence ID" value="UOQ93356.1"/>
    <property type="molecule type" value="Genomic_DNA"/>
</dbReference>
<evidence type="ECO:0000256" key="3">
    <source>
        <dbReference type="ARBA" id="ARBA00023163"/>
    </source>
</evidence>
<name>A0ABY4GYT8_9BACI</name>
<dbReference type="Gene3D" id="3.30.450.40">
    <property type="match status" value="1"/>
</dbReference>
<feature type="domain" description="IclR-ED" evidence="5">
    <location>
        <begin position="76"/>
        <end position="258"/>
    </location>
</feature>
<keyword evidence="1" id="KW-0805">Transcription regulation</keyword>
<protein>
    <submittedName>
        <fullName evidence="6">IclR family transcriptional regulator</fullName>
    </submittedName>
</protein>
<keyword evidence="7" id="KW-1185">Reference proteome</keyword>
<proteinExistence type="predicted"/>
<gene>
    <name evidence="6" type="ORF">MUO14_23780</name>
</gene>
<reference evidence="6 7" key="1">
    <citation type="submission" date="2022-04" db="EMBL/GenBank/DDBJ databases">
        <title>Halobacillus sp. isolated from saltern.</title>
        <authorList>
            <person name="Won M."/>
            <person name="Lee C.-M."/>
            <person name="Woen H.-Y."/>
            <person name="Kwon S.-W."/>
        </authorList>
    </citation>
    <scope>NUCLEOTIDE SEQUENCE [LARGE SCALE GENOMIC DNA]</scope>
    <source>
        <strain evidence="6 7">SSTM10-2</strain>
    </source>
</reference>
<dbReference type="InterPro" id="IPR036388">
    <property type="entry name" value="WH-like_DNA-bd_sf"/>
</dbReference>
<evidence type="ECO:0000313" key="7">
    <source>
        <dbReference type="Proteomes" id="UP000831880"/>
    </source>
</evidence>
<evidence type="ECO:0000256" key="1">
    <source>
        <dbReference type="ARBA" id="ARBA00023015"/>
    </source>
</evidence>
<dbReference type="PANTHER" id="PTHR30136">
    <property type="entry name" value="HELIX-TURN-HELIX TRANSCRIPTIONAL REGULATOR, ICLR FAMILY"/>
    <property type="match status" value="1"/>
</dbReference>
<accession>A0ABY4GYT8</accession>
<evidence type="ECO:0000259" key="4">
    <source>
        <dbReference type="PROSITE" id="PS51077"/>
    </source>
</evidence>
<evidence type="ECO:0000259" key="5">
    <source>
        <dbReference type="PROSITE" id="PS51078"/>
    </source>
</evidence>
<keyword evidence="2" id="KW-0238">DNA-binding</keyword>
<dbReference type="Proteomes" id="UP000831880">
    <property type="component" value="Chromosome"/>
</dbReference>
<evidence type="ECO:0000313" key="6">
    <source>
        <dbReference type="EMBL" id="UOQ93356.1"/>
    </source>
</evidence>
<dbReference type="PROSITE" id="PS51077">
    <property type="entry name" value="HTH_ICLR"/>
    <property type="match status" value="1"/>
</dbReference>
<dbReference type="Pfam" id="PF09339">
    <property type="entry name" value="HTH_IclR"/>
    <property type="match status" value="1"/>
</dbReference>
<dbReference type="Gene3D" id="1.10.10.10">
    <property type="entry name" value="Winged helix-like DNA-binding domain superfamily/Winged helix DNA-binding domain"/>
    <property type="match status" value="1"/>
</dbReference>
<dbReference type="SUPFAM" id="SSF55781">
    <property type="entry name" value="GAF domain-like"/>
    <property type="match status" value="1"/>
</dbReference>
<dbReference type="PROSITE" id="PS51078">
    <property type="entry name" value="ICLR_ED"/>
    <property type="match status" value="1"/>
</dbReference>
<dbReference type="SMART" id="SM00346">
    <property type="entry name" value="HTH_ICLR"/>
    <property type="match status" value="1"/>
</dbReference>
<dbReference type="InterPro" id="IPR029016">
    <property type="entry name" value="GAF-like_dom_sf"/>
</dbReference>